<keyword evidence="2" id="KW-0472">Membrane</keyword>
<evidence type="ECO:0000313" key="5">
    <source>
        <dbReference type="Proteomes" id="UP000320055"/>
    </source>
</evidence>
<dbReference type="Proteomes" id="UP000320055">
    <property type="component" value="Unassembled WGS sequence"/>
</dbReference>
<keyword evidence="2" id="KW-0812">Transmembrane</keyword>
<keyword evidence="2" id="KW-1133">Transmembrane helix</keyword>
<feature type="domain" description="Cas12f1-like TNB" evidence="3">
    <location>
        <begin position="24"/>
        <end position="74"/>
    </location>
</feature>
<evidence type="ECO:0000259" key="3">
    <source>
        <dbReference type="Pfam" id="PF07282"/>
    </source>
</evidence>
<name>A0A563VWC9_9CYAN</name>
<evidence type="ECO:0000313" key="4">
    <source>
        <dbReference type="EMBL" id="VEP15721.1"/>
    </source>
</evidence>
<dbReference type="EMBL" id="CAACVJ010000293">
    <property type="protein sequence ID" value="VEP15721.1"/>
    <property type="molecule type" value="Genomic_DNA"/>
</dbReference>
<sequence>MEDLNVTGLIKNRHLSRALSDAAFGTIRTQTEYKCARYGSSLTLADRFFPSSQLCSSCGHRQKMPLKERVYNCAMVEQQNWYLYTSLIMFITVLSQTAVWFRFLKLRAKNEPGNQERL</sequence>
<dbReference type="GO" id="GO:0003677">
    <property type="term" value="F:DNA binding"/>
    <property type="evidence" value="ECO:0007669"/>
    <property type="project" value="UniProtKB-KW"/>
</dbReference>
<protein>
    <recommendedName>
        <fullName evidence="3">Cas12f1-like TNB domain-containing protein</fullName>
    </recommendedName>
</protein>
<feature type="transmembrane region" description="Helical" evidence="2">
    <location>
        <begin position="81"/>
        <end position="101"/>
    </location>
</feature>
<gene>
    <name evidence="4" type="ORF">H1P_3620004</name>
</gene>
<dbReference type="AlphaFoldDB" id="A0A563VWC9"/>
<reference evidence="4 5" key="1">
    <citation type="submission" date="2019-01" db="EMBL/GenBank/DDBJ databases">
        <authorList>
            <person name="Brito A."/>
        </authorList>
    </citation>
    <scope>NUCLEOTIDE SEQUENCE [LARGE SCALE GENOMIC DNA]</scope>
    <source>
        <strain evidence="4">1</strain>
    </source>
</reference>
<dbReference type="Pfam" id="PF07282">
    <property type="entry name" value="Cas12f1-like_TNB"/>
    <property type="match status" value="1"/>
</dbReference>
<dbReference type="RefSeq" id="WP_144874501.1">
    <property type="nucleotide sequence ID" value="NZ_LR214098.1"/>
</dbReference>
<dbReference type="InterPro" id="IPR010095">
    <property type="entry name" value="Cas12f1-like_TNB"/>
</dbReference>
<evidence type="ECO:0000256" key="1">
    <source>
        <dbReference type="ARBA" id="ARBA00023125"/>
    </source>
</evidence>
<keyword evidence="1" id="KW-0238">DNA-binding</keyword>
<dbReference type="OrthoDB" id="443538at2"/>
<organism evidence="4 5">
    <name type="scientific">Hyella patelloides LEGE 07179</name>
    <dbReference type="NCBI Taxonomy" id="945734"/>
    <lineage>
        <taxon>Bacteria</taxon>
        <taxon>Bacillati</taxon>
        <taxon>Cyanobacteriota</taxon>
        <taxon>Cyanophyceae</taxon>
        <taxon>Pleurocapsales</taxon>
        <taxon>Hyellaceae</taxon>
        <taxon>Hyella</taxon>
    </lineage>
</organism>
<keyword evidence="5" id="KW-1185">Reference proteome</keyword>
<proteinExistence type="predicted"/>
<accession>A0A563VWC9</accession>
<evidence type="ECO:0000256" key="2">
    <source>
        <dbReference type="SAM" id="Phobius"/>
    </source>
</evidence>